<dbReference type="GO" id="GO:0005886">
    <property type="term" value="C:plasma membrane"/>
    <property type="evidence" value="ECO:0007669"/>
    <property type="project" value="TreeGrafter"/>
</dbReference>
<keyword evidence="8" id="KW-1185">Reference proteome</keyword>
<keyword evidence="4 5" id="KW-0472">Membrane</keyword>
<evidence type="ECO:0000256" key="3">
    <source>
        <dbReference type="ARBA" id="ARBA00022989"/>
    </source>
</evidence>
<protein>
    <submittedName>
        <fullName evidence="7">Protein SFK1</fullName>
    </submittedName>
</protein>
<dbReference type="PANTHER" id="PTHR21324:SF2">
    <property type="entry name" value="EG:22E5.9 PROTEIN"/>
    <property type="match status" value="1"/>
</dbReference>
<feature type="transmembrane region" description="Helical" evidence="5">
    <location>
        <begin position="67"/>
        <end position="85"/>
    </location>
</feature>
<dbReference type="InterPro" id="IPR050911">
    <property type="entry name" value="DRAM/TMEM150_Autophagy_Mod"/>
</dbReference>
<name>A0A0N1HYM5_9EURO</name>
<reference evidence="7 8" key="1">
    <citation type="submission" date="2015-06" db="EMBL/GenBank/DDBJ databases">
        <title>Draft genome of the ant-associated black yeast Phialophora attae CBS 131958.</title>
        <authorList>
            <person name="Moreno L.F."/>
            <person name="Stielow B.J."/>
            <person name="de Hoog S."/>
            <person name="Vicente V.A."/>
            <person name="Weiss V.A."/>
            <person name="de Vries M."/>
            <person name="Cruz L.M."/>
            <person name="Souza E.M."/>
        </authorList>
    </citation>
    <scope>NUCLEOTIDE SEQUENCE [LARGE SCALE GENOMIC DNA]</scope>
    <source>
        <strain evidence="7 8">CBS 131958</strain>
    </source>
</reference>
<gene>
    <name evidence="7" type="ORF">AB675_789</name>
</gene>
<dbReference type="GeneID" id="28740172"/>
<keyword evidence="2 5" id="KW-0812">Transmembrane</keyword>
<comment type="caution">
    <text evidence="7">The sequence shown here is derived from an EMBL/GenBank/DDBJ whole genome shotgun (WGS) entry which is preliminary data.</text>
</comment>
<feature type="transmembrane region" description="Helical" evidence="5">
    <location>
        <begin position="7"/>
        <end position="28"/>
    </location>
</feature>
<evidence type="ECO:0000313" key="8">
    <source>
        <dbReference type="Proteomes" id="UP000038010"/>
    </source>
</evidence>
<dbReference type="PANTHER" id="PTHR21324">
    <property type="entry name" value="FASTING-INDUCIBLE INTEGRAL MEMBRANE PROTEIN TM6P1-RELATED"/>
    <property type="match status" value="1"/>
</dbReference>
<comment type="subcellular location">
    <subcellularLocation>
        <location evidence="1">Endomembrane system</location>
        <topology evidence="1">Multi-pass membrane protein</topology>
    </subcellularLocation>
</comment>
<dbReference type="AlphaFoldDB" id="A0A0N1HYM5"/>
<proteinExistence type="predicted"/>
<dbReference type="EMBL" id="LFJN01000001">
    <property type="protein sequence ID" value="KPI45972.1"/>
    <property type="molecule type" value="Genomic_DNA"/>
</dbReference>
<evidence type="ECO:0000256" key="5">
    <source>
        <dbReference type="SAM" id="Phobius"/>
    </source>
</evidence>
<dbReference type="OrthoDB" id="10032492at2759"/>
<sequence>MWGYVAILPMIAALDWVGMLLGMLLWWVCNGAPILPAMHEDPNAHPGAQRQTIAYISDIGATELKPLFISMSSVMAVTLNLSFLAERWLRHNGKLAPNTSRVQKALSITSIFFAMAGGAGIILLSIFDTYHHPTLHDVFLGVFIIGYVISAICLCAEYQRLGIHYRHHRILAISFWIKLFFILIEIALAICFISFSAKYMYNEAAVFEWIVSFVFTLYALSFVLDLLPAVQTSRHVPQGVKEREGQLEAQMQDRPSRISRFVSFTR</sequence>
<feature type="transmembrane region" description="Helical" evidence="5">
    <location>
        <begin position="105"/>
        <end position="126"/>
    </location>
</feature>
<evidence type="ECO:0000313" key="7">
    <source>
        <dbReference type="EMBL" id="KPI45972.1"/>
    </source>
</evidence>
<dbReference type="GO" id="GO:0012505">
    <property type="term" value="C:endomembrane system"/>
    <property type="evidence" value="ECO:0007669"/>
    <property type="project" value="UniProtKB-SubCell"/>
</dbReference>
<dbReference type="Pfam" id="PF10277">
    <property type="entry name" value="Frag1"/>
    <property type="match status" value="1"/>
</dbReference>
<dbReference type="Proteomes" id="UP000038010">
    <property type="component" value="Unassembled WGS sequence"/>
</dbReference>
<feature type="transmembrane region" description="Helical" evidence="5">
    <location>
        <begin position="209"/>
        <end position="227"/>
    </location>
</feature>
<dbReference type="RefSeq" id="XP_018005935.1">
    <property type="nucleotide sequence ID" value="XM_018148303.1"/>
</dbReference>
<feature type="domain" description="CWH43-like N-terminal" evidence="6">
    <location>
        <begin position="5"/>
        <end position="227"/>
    </location>
</feature>
<accession>A0A0N1HYM5</accession>
<dbReference type="VEuPathDB" id="FungiDB:AB675_789"/>
<dbReference type="STRING" id="1664694.A0A0N1HYM5"/>
<organism evidence="7 8">
    <name type="scientific">Cyphellophora attinorum</name>
    <dbReference type="NCBI Taxonomy" id="1664694"/>
    <lineage>
        <taxon>Eukaryota</taxon>
        <taxon>Fungi</taxon>
        <taxon>Dikarya</taxon>
        <taxon>Ascomycota</taxon>
        <taxon>Pezizomycotina</taxon>
        <taxon>Eurotiomycetes</taxon>
        <taxon>Chaetothyriomycetidae</taxon>
        <taxon>Chaetothyriales</taxon>
        <taxon>Cyphellophoraceae</taxon>
        <taxon>Cyphellophora</taxon>
    </lineage>
</organism>
<feature type="transmembrane region" description="Helical" evidence="5">
    <location>
        <begin position="170"/>
        <end position="197"/>
    </location>
</feature>
<evidence type="ECO:0000256" key="4">
    <source>
        <dbReference type="ARBA" id="ARBA00023136"/>
    </source>
</evidence>
<evidence type="ECO:0000256" key="2">
    <source>
        <dbReference type="ARBA" id="ARBA00022692"/>
    </source>
</evidence>
<feature type="transmembrane region" description="Helical" evidence="5">
    <location>
        <begin position="138"/>
        <end position="158"/>
    </location>
</feature>
<dbReference type="InterPro" id="IPR019402">
    <property type="entry name" value="CWH43_N"/>
</dbReference>
<keyword evidence="3 5" id="KW-1133">Transmembrane helix</keyword>
<evidence type="ECO:0000256" key="1">
    <source>
        <dbReference type="ARBA" id="ARBA00004127"/>
    </source>
</evidence>
<evidence type="ECO:0000259" key="6">
    <source>
        <dbReference type="Pfam" id="PF10277"/>
    </source>
</evidence>